<proteinExistence type="predicted"/>
<feature type="region of interest" description="Disordered" evidence="1">
    <location>
        <begin position="113"/>
        <end position="132"/>
    </location>
</feature>
<gene>
    <name evidence="2" type="ORF">H8708_06000</name>
</gene>
<sequence length="193" mass="21582">MRRIQKILFGTFLGGVLLCGVGAGTALVEYSSFTYAGEKKIGWEDLETKNLDFSFDRQKGSLIVDTGFWGRRVSDGIEADPAVPEGIIRYEVTYNKKRVEPFLEFYEFLEGPGAEDPGGDGGQTKEKTAGEPQGRLELMASSRGGDLEIFMECKDEFLKEVKEKRISSYEPAYITEVRILVNPADMEAVEENR</sequence>
<dbReference type="RefSeq" id="WP_158357676.1">
    <property type="nucleotide sequence ID" value="NZ_JACRTJ010000013.1"/>
</dbReference>
<dbReference type="Proteomes" id="UP000647491">
    <property type="component" value="Unassembled WGS sequence"/>
</dbReference>
<evidence type="ECO:0000313" key="3">
    <source>
        <dbReference type="Proteomes" id="UP000647491"/>
    </source>
</evidence>
<name>A0ABR7NRQ0_9FIRM</name>
<evidence type="ECO:0000256" key="1">
    <source>
        <dbReference type="SAM" id="MobiDB-lite"/>
    </source>
</evidence>
<evidence type="ECO:0000313" key="2">
    <source>
        <dbReference type="EMBL" id="MBC8598788.1"/>
    </source>
</evidence>
<dbReference type="EMBL" id="JACRTJ010000013">
    <property type="protein sequence ID" value="MBC8598788.1"/>
    <property type="molecule type" value="Genomic_DNA"/>
</dbReference>
<accession>A0ABR7NRQ0</accession>
<protein>
    <submittedName>
        <fullName evidence="2">Uncharacterized protein</fullName>
    </submittedName>
</protein>
<organism evidence="2 3">
    <name type="scientific">Enterocloster hominis</name>
    <name type="common">ex Liu et al. 2021</name>
    <dbReference type="NCBI Taxonomy" id="2763663"/>
    <lineage>
        <taxon>Bacteria</taxon>
        <taxon>Bacillati</taxon>
        <taxon>Bacillota</taxon>
        <taxon>Clostridia</taxon>
        <taxon>Lachnospirales</taxon>
        <taxon>Lachnospiraceae</taxon>
        <taxon>Enterocloster</taxon>
    </lineage>
</organism>
<reference evidence="2 3" key="1">
    <citation type="submission" date="2020-08" db="EMBL/GenBank/DDBJ databases">
        <title>Genome public.</title>
        <authorList>
            <person name="Liu C."/>
            <person name="Sun Q."/>
        </authorList>
    </citation>
    <scope>NUCLEOTIDE SEQUENCE [LARGE SCALE GENOMIC DNA]</scope>
    <source>
        <strain evidence="2 3">BX10</strain>
    </source>
</reference>
<keyword evidence="3" id="KW-1185">Reference proteome</keyword>
<comment type="caution">
    <text evidence="2">The sequence shown here is derived from an EMBL/GenBank/DDBJ whole genome shotgun (WGS) entry which is preliminary data.</text>
</comment>